<accession>A0A157T2Q9</accession>
<protein>
    <submittedName>
        <fullName evidence="1">PaREP1 family protein</fullName>
    </submittedName>
</protein>
<evidence type="ECO:0000313" key="1">
    <source>
        <dbReference type="EMBL" id="SAI85697.1"/>
    </source>
</evidence>
<dbReference type="PANTHER" id="PTHR34237">
    <property type="entry name" value="PAREP8-RELATED"/>
    <property type="match status" value="1"/>
</dbReference>
<evidence type="ECO:0000313" key="2">
    <source>
        <dbReference type="Proteomes" id="UP000076770"/>
    </source>
</evidence>
<gene>
    <name evidence="1" type="ORF">SSOP1_2143</name>
</gene>
<dbReference type="PANTHER" id="PTHR34237:SF4">
    <property type="entry name" value="PAREP1 FAMILY PROTEIN"/>
    <property type="match status" value="1"/>
</dbReference>
<proteinExistence type="predicted"/>
<dbReference type="EMBL" id="LT549890">
    <property type="protein sequence ID" value="SAI85697.1"/>
    <property type="molecule type" value="Genomic_DNA"/>
</dbReference>
<dbReference type="Pfam" id="PF05942">
    <property type="entry name" value="PaREP1"/>
    <property type="match status" value="1"/>
</dbReference>
<reference evidence="2" key="1">
    <citation type="submission" date="2016-04" db="EMBL/GenBank/DDBJ databases">
        <authorList>
            <person name="Shah S.A."/>
            <person name="Garrett R.A."/>
        </authorList>
    </citation>
    <scope>NUCLEOTIDE SEQUENCE [LARGE SCALE GENOMIC DNA]</scope>
    <source>
        <strain evidence="2">ATCC 35091 / DSM 1616 / JCM 8930 / NBRC 15331 / P1</strain>
    </source>
</reference>
<dbReference type="AlphaFoldDB" id="A0A157T2Q9"/>
<dbReference type="OrthoDB" id="42749at2157"/>
<sequence length="160" mass="18718">MKKFPELRKYTNPVWVRLVILCQKKLKVCFIMFIVMSISTSAEIYYEEAEEFLSKGDLVQACEKYYKAAEEAIKLLVIENNLKEIINEAEEHGWDSKTLNDAVTELSYKLGDNIIDMWASAVTLFTARKFMDKDLIENYKKDIKTLIEEAKQRFSIKVLK</sequence>
<dbReference type="Proteomes" id="UP000076770">
    <property type="component" value="Chromosome i"/>
</dbReference>
<dbReference type="PATRIC" id="fig|2287.9.peg.2249"/>
<dbReference type="SMR" id="A0A157T2Q9"/>
<organism evidence="1 2">
    <name type="scientific">Saccharolobus solfataricus</name>
    <name type="common">Sulfolobus solfataricus</name>
    <dbReference type="NCBI Taxonomy" id="2287"/>
    <lineage>
        <taxon>Archaea</taxon>
        <taxon>Thermoproteota</taxon>
        <taxon>Thermoprotei</taxon>
        <taxon>Sulfolobales</taxon>
        <taxon>Sulfolobaceae</taxon>
        <taxon>Saccharolobus</taxon>
    </lineage>
</organism>
<dbReference type="InterPro" id="IPR010268">
    <property type="entry name" value="PaREP1"/>
</dbReference>
<dbReference type="Gene3D" id="1.20.120.330">
    <property type="entry name" value="Nucleotidyltransferases domain 2"/>
    <property type="match status" value="1"/>
</dbReference>
<name>A0A157T2Q9_SACSO</name>